<dbReference type="PANTHER" id="PTHR47074:SF54">
    <property type="entry name" value="RNASE H TYPE-1 DOMAIN-CONTAINING PROTEIN"/>
    <property type="match status" value="1"/>
</dbReference>
<sequence>MCVVLLRMSCMSLWDVTLQSIVGIIWVFDPSCSIDVGCLEEITGLLKYNIDACISRAHNKTIFRAIINVSGQFMTRYSGYIEGVYSLGLAEVLGLQEILSWLKKSHMTNVIVEMDCREVVCVIHSVEDMISEFGQVIEDCRHLCFRKANLAAHTLARAATLYASLRVWKIVPNFFT</sequence>
<keyword evidence="1" id="KW-0732">Signal</keyword>
<gene>
    <name evidence="3" type="ORF">MANES_09G004600</name>
</gene>
<feature type="domain" description="RNase H type-1" evidence="2">
    <location>
        <begin position="49"/>
        <end position="148"/>
    </location>
</feature>
<reference evidence="3" key="1">
    <citation type="submission" date="2016-02" db="EMBL/GenBank/DDBJ databases">
        <title>WGS assembly of Manihot esculenta.</title>
        <authorList>
            <person name="Bredeson J.V."/>
            <person name="Prochnik S.E."/>
            <person name="Lyons J.B."/>
            <person name="Schmutz J."/>
            <person name="Grimwood J."/>
            <person name="Vrebalov J."/>
            <person name="Bart R.S."/>
            <person name="Amuge T."/>
            <person name="Ferguson M.E."/>
            <person name="Green R."/>
            <person name="Putnam N."/>
            <person name="Stites J."/>
            <person name="Rounsley S."/>
            <person name="Rokhsar D.S."/>
        </authorList>
    </citation>
    <scope>NUCLEOTIDE SEQUENCE [LARGE SCALE GENOMIC DNA]</scope>
    <source>
        <tissue evidence="3">Leaf</tissue>
    </source>
</reference>
<dbReference type="PANTHER" id="PTHR47074">
    <property type="entry name" value="BNAC02G40300D PROTEIN"/>
    <property type="match status" value="1"/>
</dbReference>
<name>A0A2C9V6L8_MANES</name>
<accession>A0A2C9V6L8</accession>
<dbReference type="AlphaFoldDB" id="A0A2C9V6L8"/>
<dbReference type="Pfam" id="PF13456">
    <property type="entry name" value="RVT_3"/>
    <property type="match status" value="1"/>
</dbReference>
<dbReference type="EMBL" id="CM004395">
    <property type="protein sequence ID" value="OAY40213.1"/>
    <property type="molecule type" value="Genomic_DNA"/>
</dbReference>
<organism evidence="3">
    <name type="scientific">Manihot esculenta</name>
    <name type="common">Cassava</name>
    <name type="synonym">Jatropha manihot</name>
    <dbReference type="NCBI Taxonomy" id="3983"/>
    <lineage>
        <taxon>Eukaryota</taxon>
        <taxon>Viridiplantae</taxon>
        <taxon>Streptophyta</taxon>
        <taxon>Embryophyta</taxon>
        <taxon>Tracheophyta</taxon>
        <taxon>Spermatophyta</taxon>
        <taxon>Magnoliopsida</taxon>
        <taxon>eudicotyledons</taxon>
        <taxon>Gunneridae</taxon>
        <taxon>Pentapetalae</taxon>
        <taxon>rosids</taxon>
        <taxon>fabids</taxon>
        <taxon>Malpighiales</taxon>
        <taxon>Euphorbiaceae</taxon>
        <taxon>Crotonoideae</taxon>
        <taxon>Manihoteae</taxon>
        <taxon>Manihot</taxon>
    </lineage>
</organism>
<proteinExistence type="predicted"/>
<feature type="signal peptide" evidence="1">
    <location>
        <begin position="1"/>
        <end position="19"/>
    </location>
</feature>
<protein>
    <recommendedName>
        <fullName evidence="2">RNase H type-1 domain-containing protein</fullName>
    </recommendedName>
</protein>
<dbReference type="InterPro" id="IPR052929">
    <property type="entry name" value="RNase_H-like_EbsB-rel"/>
</dbReference>
<dbReference type="InterPro" id="IPR002156">
    <property type="entry name" value="RNaseH_domain"/>
</dbReference>
<dbReference type="GO" id="GO:0004523">
    <property type="term" value="F:RNA-DNA hybrid ribonuclease activity"/>
    <property type="evidence" value="ECO:0007669"/>
    <property type="project" value="InterPro"/>
</dbReference>
<evidence type="ECO:0000259" key="2">
    <source>
        <dbReference type="Pfam" id="PF13456"/>
    </source>
</evidence>
<feature type="chain" id="PRO_5012858545" description="RNase H type-1 domain-containing protein" evidence="1">
    <location>
        <begin position="20"/>
        <end position="176"/>
    </location>
</feature>
<evidence type="ECO:0000313" key="3">
    <source>
        <dbReference type="EMBL" id="OAY40213.1"/>
    </source>
</evidence>
<evidence type="ECO:0000256" key="1">
    <source>
        <dbReference type="SAM" id="SignalP"/>
    </source>
</evidence>
<dbReference type="GO" id="GO:0003676">
    <property type="term" value="F:nucleic acid binding"/>
    <property type="evidence" value="ECO:0007669"/>
    <property type="project" value="InterPro"/>
</dbReference>